<dbReference type="InterPro" id="IPR051043">
    <property type="entry name" value="Sulfatase_Mod_Factor_Kinase"/>
</dbReference>
<feature type="domain" description="PEGA" evidence="2">
    <location>
        <begin position="263"/>
        <end position="321"/>
    </location>
</feature>
<dbReference type="InterPro" id="IPR042095">
    <property type="entry name" value="SUMF_sf"/>
</dbReference>
<feature type="domain" description="PEGA" evidence="2">
    <location>
        <begin position="194"/>
        <end position="260"/>
    </location>
</feature>
<accession>A0A382AP34</accession>
<name>A0A382AP34_9ZZZZ</name>
<feature type="domain" description="PEGA" evidence="2">
    <location>
        <begin position="64"/>
        <end position="119"/>
    </location>
</feature>
<proteinExistence type="predicted"/>
<evidence type="ECO:0000259" key="1">
    <source>
        <dbReference type="Pfam" id="PF03781"/>
    </source>
</evidence>
<gene>
    <name evidence="3" type="ORF">METZ01_LOCUS156070</name>
</gene>
<feature type="domain" description="Sulfatase-modifying factor enzyme-like" evidence="1">
    <location>
        <begin position="352"/>
        <end position="610"/>
    </location>
</feature>
<dbReference type="GO" id="GO:0120147">
    <property type="term" value="F:formylglycine-generating oxidase activity"/>
    <property type="evidence" value="ECO:0007669"/>
    <property type="project" value="TreeGrafter"/>
</dbReference>
<dbReference type="InterPro" id="IPR005532">
    <property type="entry name" value="SUMF_dom"/>
</dbReference>
<evidence type="ECO:0008006" key="4">
    <source>
        <dbReference type="Google" id="ProtNLM"/>
    </source>
</evidence>
<dbReference type="InterPro" id="IPR016187">
    <property type="entry name" value="CTDL_fold"/>
</dbReference>
<dbReference type="InterPro" id="IPR013229">
    <property type="entry name" value="PEGA"/>
</dbReference>
<feature type="domain" description="PEGA" evidence="2">
    <location>
        <begin position="126"/>
        <end position="183"/>
    </location>
</feature>
<dbReference type="Pfam" id="PF08308">
    <property type="entry name" value="PEGA"/>
    <property type="match status" value="4"/>
</dbReference>
<dbReference type="Pfam" id="PF03781">
    <property type="entry name" value="FGE-sulfatase"/>
    <property type="match status" value="1"/>
</dbReference>
<dbReference type="Gene3D" id="3.90.1580.10">
    <property type="entry name" value="paralog of FGE (formylglycine-generating enzyme)"/>
    <property type="match status" value="1"/>
</dbReference>
<evidence type="ECO:0000313" key="3">
    <source>
        <dbReference type="EMBL" id="SVB03216.1"/>
    </source>
</evidence>
<dbReference type="EMBL" id="UINC01026199">
    <property type="protein sequence ID" value="SVB03216.1"/>
    <property type="molecule type" value="Genomic_DNA"/>
</dbReference>
<reference evidence="3" key="1">
    <citation type="submission" date="2018-05" db="EMBL/GenBank/DDBJ databases">
        <authorList>
            <person name="Lanie J.A."/>
            <person name="Ng W.-L."/>
            <person name="Kazmierczak K.M."/>
            <person name="Andrzejewski T.M."/>
            <person name="Davidsen T.M."/>
            <person name="Wayne K.J."/>
            <person name="Tettelin H."/>
            <person name="Glass J.I."/>
            <person name="Rusch D."/>
            <person name="Podicherti R."/>
            <person name="Tsui H.-C.T."/>
            <person name="Winkler M.E."/>
        </authorList>
    </citation>
    <scope>NUCLEOTIDE SEQUENCE</scope>
</reference>
<dbReference type="AlphaFoldDB" id="A0A382AP34"/>
<evidence type="ECO:0000259" key="2">
    <source>
        <dbReference type="Pfam" id="PF08308"/>
    </source>
</evidence>
<dbReference type="PANTHER" id="PTHR23150">
    <property type="entry name" value="SULFATASE MODIFYING FACTOR 1, 2"/>
    <property type="match status" value="1"/>
</dbReference>
<dbReference type="SUPFAM" id="SSF56436">
    <property type="entry name" value="C-type lectin-like"/>
    <property type="match status" value="1"/>
</dbReference>
<dbReference type="PANTHER" id="PTHR23150:SF19">
    <property type="entry name" value="FORMYLGLYCINE-GENERATING ENZYME"/>
    <property type="match status" value="1"/>
</dbReference>
<organism evidence="3">
    <name type="scientific">marine metagenome</name>
    <dbReference type="NCBI Taxonomy" id="408172"/>
    <lineage>
        <taxon>unclassified sequences</taxon>
        <taxon>metagenomes</taxon>
        <taxon>ecological metagenomes</taxon>
    </lineage>
</organism>
<protein>
    <recommendedName>
        <fullName evidence="4">PEGA domain-containing protein</fullName>
    </recommendedName>
</protein>
<sequence>MMPRLGGRYLLRQGDYTVTMAAAGYVSLKQPITVGSADNQEFQFSLEKLPGRITITTRRGVPGEVWIDGELVGKTPTNELLLKAGSYEVRISAQRYLEFITTLEVEGRDFQQTLDAELVPGWANASFSTVPPGASISADGEQLGQTPNIVAIMAGTHEIVLYKPGYKEWRQPLTFVANQAKELATIELEEADSILSVVSKPAGAAVTVDGRFRGTTPLSVELSKGSIYDIQLTKAGYEAAGRAIEVDDSRERKLTVQLRPRIGIVKIVSDPPDAELFVDGQRRGNASRELSLTATVHSIEIRKDGFEPFVTEVTPKPGFPQHLAVDLLTPQEAVLASMPPAITTSQGLLMQLIQPGAFMMGAPRREQGRRANEAQRSVELTRYFYISVQEVTNRDFREYRPTHTSGAERFRELAADRHPAVFLSWKDAALYCNWLSDKEGLSLAYKIDGRDVVLVDPPVSGYRLPTEAEWVWVARYGGVGEARKYPWGNSMPPAGNAGNYADISAEVFVDAALSVYDDGYPLTAPVGKFPPNSAGIYDLGGNVAEWVHDVYMVNTTFPGQIDLDPVGPPEGQYRVIRGSGWRHSTISQLRFSYRDFGNRGRLDVGFRIARYADTVTK</sequence>